<sequence>MTEPPAGPDPLDHHQSDLAPATSSGSRGGRAFALGIVAVTAVIAPFLLVRSDRFDTAALFVGVPLVLAVIIALSPPAKSLHGLTFRVVTFGLLITSAFLHEGAACVLMAAPLVYGVAHLVAELVRQARQLRQHRRAALAVVPLLLLASLEGSAYRVDPVQTVTTERVVAMSPAQVEQRLQRGPDFSAAKPFLLRLSGYPTPTAATGDGLAVGTRWSFTMAGGPIVTEVTARDSRQIEFAVVSDQSKVQRWLGWRGAVVHLAQRDNGNTAVRVELSFTRRLDPSWYFGPIEGAMVGAGLDHFADSLGLVESSRD</sequence>
<evidence type="ECO:0000256" key="1">
    <source>
        <dbReference type="SAM" id="MobiDB-lite"/>
    </source>
</evidence>
<keyword evidence="2" id="KW-0472">Membrane</keyword>
<feature type="transmembrane region" description="Helical" evidence="2">
    <location>
        <begin position="31"/>
        <end position="49"/>
    </location>
</feature>
<protein>
    <submittedName>
        <fullName evidence="3">Polyketide cyclase/dehydrase/lipid transport protein</fullName>
    </submittedName>
</protein>
<dbReference type="RefSeq" id="WP_132189983.1">
    <property type="nucleotide sequence ID" value="NZ_SLWM01000003.1"/>
</dbReference>
<evidence type="ECO:0000256" key="2">
    <source>
        <dbReference type="SAM" id="Phobius"/>
    </source>
</evidence>
<dbReference type="InterPro" id="IPR019587">
    <property type="entry name" value="Polyketide_cyclase/dehydratase"/>
</dbReference>
<evidence type="ECO:0000313" key="4">
    <source>
        <dbReference type="Proteomes" id="UP000295818"/>
    </source>
</evidence>
<feature type="region of interest" description="Disordered" evidence="1">
    <location>
        <begin position="1"/>
        <end position="26"/>
    </location>
</feature>
<feature type="transmembrane region" description="Helical" evidence="2">
    <location>
        <begin position="97"/>
        <end position="124"/>
    </location>
</feature>
<keyword evidence="2" id="KW-1133">Transmembrane helix</keyword>
<dbReference type="Pfam" id="PF10604">
    <property type="entry name" value="Polyketide_cyc2"/>
    <property type="match status" value="1"/>
</dbReference>
<proteinExistence type="predicted"/>
<accession>A0ABY2BQA3</accession>
<reference evidence="3 4" key="1">
    <citation type="journal article" date="2015" name="Stand. Genomic Sci.">
        <title>Genomic Encyclopedia of Bacterial and Archaeal Type Strains, Phase III: the genomes of soil and plant-associated and newly described type strains.</title>
        <authorList>
            <person name="Whitman W.B."/>
            <person name="Woyke T."/>
            <person name="Klenk H.P."/>
            <person name="Zhou Y."/>
            <person name="Lilburn T.G."/>
            <person name="Beck B.J."/>
            <person name="De Vos P."/>
            <person name="Vandamme P."/>
            <person name="Eisen J.A."/>
            <person name="Garrity G."/>
            <person name="Hugenholtz P."/>
            <person name="Kyrpides N.C."/>
        </authorList>
    </citation>
    <scope>NUCLEOTIDE SEQUENCE [LARGE SCALE GENOMIC DNA]</scope>
    <source>
        <strain evidence="3 4">VKM Ac-2538</strain>
    </source>
</reference>
<feature type="transmembrane region" description="Helical" evidence="2">
    <location>
        <begin position="56"/>
        <end position="77"/>
    </location>
</feature>
<organism evidence="3 4">
    <name type="scientific">Kribbella orskensis</name>
    <dbReference type="NCBI Taxonomy" id="2512216"/>
    <lineage>
        <taxon>Bacteria</taxon>
        <taxon>Bacillati</taxon>
        <taxon>Actinomycetota</taxon>
        <taxon>Actinomycetes</taxon>
        <taxon>Propionibacteriales</taxon>
        <taxon>Kribbellaceae</taxon>
        <taxon>Kribbella</taxon>
    </lineage>
</organism>
<comment type="caution">
    <text evidence="3">The sequence shown here is derived from an EMBL/GenBank/DDBJ whole genome shotgun (WGS) entry which is preliminary data.</text>
</comment>
<name>A0ABY2BQA3_9ACTN</name>
<gene>
    <name evidence="3" type="ORF">EV644_103299</name>
</gene>
<dbReference type="EMBL" id="SLWM01000003">
    <property type="protein sequence ID" value="TCO27599.1"/>
    <property type="molecule type" value="Genomic_DNA"/>
</dbReference>
<dbReference type="Proteomes" id="UP000295818">
    <property type="component" value="Unassembled WGS sequence"/>
</dbReference>
<evidence type="ECO:0000313" key="3">
    <source>
        <dbReference type="EMBL" id="TCO27599.1"/>
    </source>
</evidence>
<keyword evidence="4" id="KW-1185">Reference proteome</keyword>
<dbReference type="SUPFAM" id="SSF55961">
    <property type="entry name" value="Bet v1-like"/>
    <property type="match status" value="1"/>
</dbReference>
<feature type="transmembrane region" description="Helical" evidence="2">
    <location>
        <begin position="136"/>
        <end position="154"/>
    </location>
</feature>
<keyword evidence="2" id="KW-0812">Transmembrane</keyword>